<accession>A0A0F4QL14</accession>
<dbReference type="EMBL" id="JXYA01000031">
    <property type="protein sequence ID" value="KJZ07945.1"/>
    <property type="molecule type" value="Genomic_DNA"/>
</dbReference>
<dbReference type="Proteomes" id="UP000033452">
    <property type="component" value="Unassembled WGS sequence"/>
</dbReference>
<feature type="region of interest" description="Disordered" evidence="1">
    <location>
        <begin position="1"/>
        <end position="44"/>
    </location>
</feature>
<proteinExistence type="predicted"/>
<dbReference type="AlphaFoldDB" id="A0A0F4QL14"/>
<dbReference type="PATRIC" id="fig|43658.5.peg.2931"/>
<dbReference type="OrthoDB" id="6310589at2"/>
<organism evidence="2 3">
    <name type="scientific">Pseudoalteromonas rubra</name>
    <dbReference type="NCBI Taxonomy" id="43658"/>
    <lineage>
        <taxon>Bacteria</taxon>
        <taxon>Pseudomonadati</taxon>
        <taxon>Pseudomonadota</taxon>
        <taxon>Gammaproteobacteria</taxon>
        <taxon>Alteromonadales</taxon>
        <taxon>Pseudoalteromonadaceae</taxon>
        <taxon>Pseudoalteromonas</taxon>
    </lineage>
</organism>
<feature type="compositionally biased region" description="Low complexity" evidence="1">
    <location>
        <begin position="27"/>
        <end position="38"/>
    </location>
</feature>
<evidence type="ECO:0000313" key="2">
    <source>
        <dbReference type="EMBL" id="KJZ07945.1"/>
    </source>
</evidence>
<name>A0A0F4QL14_9GAMM</name>
<evidence type="ECO:0000256" key="1">
    <source>
        <dbReference type="SAM" id="MobiDB-lite"/>
    </source>
</evidence>
<sequence>MQVTSNPYQVNNAYQKPAKTPQSTDYVQQQSEQQSEQVNAPNNGFDVRGQVNLVYLLKPEDITKLSDEHNFLADFDITLRSPEELEQQYTQKGLQRDVGTIIFVQGKAVASQGYDGTIYGQGSVADIFNQAGQNPEKIKQLVAQHFPDARVEFYAEGKGPTNADVFELRYGETYEGFVREQVQNHRDHYLTDQINAEENYRRKLMFEQTPQTSVFSVDGRVVASRDEKGFVDVGQPLLAEADARGIERETLKELFRYSPERSPEDYQALLNQVFGDGVELNNYDATAAPTRAEVRELAETG</sequence>
<reference evidence="2 3" key="1">
    <citation type="journal article" date="2015" name="BMC Genomics">
        <title>Genome mining reveals unlocked bioactive potential of marine Gram-negative bacteria.</title>
        <authorList>
            <person name="Machado H."/>
            <person name="Sonnenschein E.C."/>
            <person name="Melchiorsen J."/>
            <person name="Gram L."/>
        </authorList>
    </citation>
    <scope>NUCLEOTIDE SEQUENCE [LARGE SCALE GENOMIC DNA]</scope>
    <source>
        <strain evidence="2 3">S2471</strain>
    </source>
</reference>
<feature type="compositionally biased region" description="Polar residues" evidence="1">
    <location>
        <begin position="1"/>
        <end position="26"/>
    </location>
</feature>
<gene>
    <name evidence="2" type="ORF">TW77_13870</name>
</gene>
<evidence type="ECO:0000313" key="3">
    <source>
        <dbReference type="Proteomes" id="UP000033452"/>
    </source>
</evidence>
<keyword evidence="3" id="KW-1185">Reference proteome</keyword>
<dbReference type="RefSeq" id="WP_046005581.1">
    <property type="nucleotide sequence ID" value="NZ_JXYA01000031.1"/>
</dbReference>
<comment type="caution">
    <text evidence="2">The sequence shown here is derived from an EMBL/GenBank/DDBJ whole genome shotgun (WGS) entry which is preliminary data.</text>
</comment>
<protein>
    <submittedName>
        <fullName evidence="2">Uncharacterized protein</fullName>
    </submittedName>
</protein>